<proteinExistence type="predicted"/>
<keyword evidence="1" id="KW-0378">Hydrolase</keyword>
<reference evidence="3 4" key="1">
    <citation type="journal article" date="2014" name="World J. Microbiol. Biotechnol.">
        <title>Biodiversity and physiological characteristics of Antarctic and Arctic lichens-associated bacteria.</title>
        <authorList>
            <person name="Lee Y.M."/>
            <person name="Kim E.H."/>
            <person name="Lee H.K."/>
            <person name="Hong S.G."/>
        </authorList>
    </citation>
    <scope>NUCLEOTIDE SEQUENCE [LARGE SCALE GENOMIC DNA]</scope>
    <source>
        <strain evidence="3 4">PAMC 26569</strain>
    </source>
</reference>
<dbReference type="RefSeq" id="WP_171836445.1">
    <property type="nucleotide sequence ID" value="NZ_CP053708.1"/>
</dbReference>
<name>A0A6M8HLC1_9PROT</name>
<evidence type="ECO:0000256" key="1">
    <source>
        <dbReference type="ARBA" id="ARBA00022801"/>
    </source>
</evidence>
<evidence type="ECO:0000313" key="3">
    <source>
        <dbReference type="EMBL" id="QKE89154.1"/>
    </source>
</evidence>
<dbReference type="Gene3D" id="2.40.70.10">
    <property type="entry name" value="Acid Proteases"/>
    <property type="match status" value="2"/>
</dbReference>
<dbReference type="GO" id="GO:0004190">
    <property type="term" value="F:aspartic-type endopeptidase activity"/>
    <property type="evidence" value="ECO:0007669"/>
    <property type="project" value="InterPro"/>
</dbReference>
<dbReference type="InterPro" id="IPR001995">
    <property type="entry name" value="Peptidase_A2_cat"/>
</dbReference>
<dbReference type="KEGG" id="lck:HN018_03010"/>
<evidence type="ECO:0000259" key="2">
    <source>
        <dbReference type="PROSITE" id="PS50175"/>
    </source>
</evidence>
<dbReference type="InterPro" id="IPR034122">
    <property type="entry name" value="Retropepsin-like_bacterial"/>
</dbReference>
<dbReference type="EMBL" id="CP053708">
    <property type="protein sequence ID" value="QKE89154.1"/>
    <property type="molecule type" value="Genomic_DNA"/>
</dbReference>
<dbReference type="GO" id="GO:0006508">
    <property type="term" value="P:proteolysis"/>
    <property type="evidence" value="ECO:0007669"/>
    <property type="project" value="InterPro"/>
</dbReference>
<protein>
    <recommendedName>
        <fullName evidence="2">Peptidase A2 domain-containing protein</fullName>
    </recommendedName>
</protein>
<dbReference type="InterPro" id="IPR021109">
    <property type="entry name" value="Peptidase_aspartic_dom_sf"/>
</dbReference>
<dbReference type="Pfam" id="PF13650">
    <property type="entry name" value="Asp_protease_2"/>
    <property type="match status" value="2"/>
</dbReference>
<evidence type="ECO:0000313" key="4">
    <source>
        <dbReference type="Proteomes" id="UP000500767"/>
    </source>
</evidence>
<dbReference type="CDD" id="cd05483">
    <property type="entry name" value="retropepsin_like_bacteria"/>
    <property type="match status" value="1"/>
</dbReference>
<dbReference type="Proteomes" id="UP000500767">
    <property type="component" value="Chromosome"/>
</dbReference>
<dbReference type="PROSITE" id="PS50175">
    <property type="entry name" value="ASP_PROT_RETROV"/>
    <property type="match status" value="1"/>
</dbReference>
<keyword evidence="4" id="KW-1185">Reference proteome</keyword>
<gene>
    <name evidence="3" type="ORF">HN018_03010</name>
</gene>
<accession>A0A6M8HLC1</accession>
<feature type="domain" description="Peptidase A2" evidence="2">
    <location>
        <begin position="48"/>
        <end position="86"/>
    </location>
</feature>
<dbReference type="SUPFAM" id="SSF50630">
    <property type="entry name" value="Acid proteases"/>
    <property type="match status" value="2"/>
</dbReference>
<dbReference type="AlphaFoldDB" id="A0A6M8HLC1"/>
<sequence length="301" mass="32038">MAATTASALGVAPPASARSCERRAVATTLLRNDDGFITMPISIGGRPASMLVDTGSDTGLFTELGADRLQLSRDPTRRTLLQGTGGTGRTVQNVSYPDLVIGTLRLPGGSMPAGGLPGMPVVTPPVAGLIGADVLSQFDVELDLEQHRIVLWQIRSGSLACSPPPSWDGAFDTIPLERHGNRLTLTAKLDGVAITALVDSGARSRILSRRAAAKLGVDADRLDADPGGITAGVDLHETSYHWHRFDTLTIGGETQKRPVLTVAPLDEQLDLLLGADWFAERDVWISYATNQMFVRRITAPK</sequence>
<organism evidence="3 4">
    <name type="scientific">Lichenicola cladoniae</name>
    <dbReference type="NCBI Taxonomy" id="1484109"/>
    <lineage>
        <taxon>Bacteria</taxon>
        <taxon>Pseudomonadati</taxon>
        <taxon>Pseudomonadota</taxon>
        <taxon>Alphaproteobacteria</taxon>
        <taxon>Acetobacterales</taxon>
        <taxon>Acetobacteraceae</taxon>
        <taxon>Lichenicola</taxon>
    </lineage>
</organism>